<dbReference type="SUPFAM" id="SSF52540">
    <property type="entry name" value="P-loop containing nucleoside triphosphate hydrolases"/>
    <property type="match status" value="1"/>
</dbReference>
<dbReference type="Proteomes" id="UP000996601">
    <property type="component" value="Unassembled WGS sequence"/>
</dbReference>
<feature type="transmembrane region" description="Helical" evidence="5">
    <location>
        <begin position="18"/>
        <end position="35"/>
    </location>
</feature>
<feature type="transmembrane region" description="Helical" evidence="5">
    <location>
        <begin position="179"/>
        <end position="205"/>
    </location>
</feature>
<dbReference type="Gene3D" id="1.20.1560.10">
    <property type="entry name" value="ABC transporter type 1, transmembrane domain"/>
    <property type="match status" value="1"/>
</dbReference>
<keyword evidence="8" id="KW-0547">Nucleotide-binding</keyword>
<dbReference type="PROSITE" id="PS50893">
    <property type="entry name" value="ABC_TRANSPORTER_2"/>
    <property type="match status" value="1"/>
</dbReference>
<proteinExistence type="predicted"/>
<dbReference type="SUPFAM" id="SSF90123">
    <property type="entry name" value="ABC transporter transmembrane region"/>
    <property type="match status" value="1"/>
</dbReference>
<dbReference type="GO" id="GO:0005524">
    <property type="term" value="F:ATP binding"/>
    <property type="evidence" value="ECO:0007669"/>
    <property type="project" value="UniProtKB-KW"/>
</dbReference>
<dbReference type="InterPro" id="IPR039421">
    <property type="entry name" value="Type_1_exporter"/>
</dbReference>
<dbReference type="PANTHER" id="PTHR24221:SF654">
    <property type="entry name" value="ATP-BINDING CASSETTE SUB-FAMILY B MEMBER 6"/>
    <property type="match status" value="1"/>
</dbReference>
<keyword evidence="4 5" id="KW-0472">Membrane</keyword>
<evidence type="ECO:0000256" key="1">
    <source>
        <dbReference type="ARBA" id="ARBA00004651"/>
    </source>
</evidence>
<keyword evidence="8" id="KW-0067">ATP-binding</keyword>
<feature type="transmembrane region" description="Helical" evidence="5">
    <location>
        <begin position="87"/>
        <end position="108"/>
    </location>
</feature>
<dbReference type="InterPro" id="IPR003439">
    <property type="entry name" value="ABC_transporter-like_ATP-bd"/>
</dbReference>
<accession>A0ABT1RBN3</accession>
<keyword evidence="9" id="KW-1185">Reference proteome</keyword>
<sequence>MEKSLARYIWDHTRPQQLFILLIVALSMIPYYLAFDLPKQIVNGPIQGSGFDQPGDTELFMPISFDIPFWGHVELYGGLPLERMPSLLALSLTFLVLVIINGLFKYYINTYKGRLGERLLRRIRYELVDRILRFPPKYFKHVKAGEVSSMVKDEVEPLGGFTADAFVQPALLGGQALTALIFIFIQHFWLGFIAFAMAMIQVGIIPRMRRRLIELGRERQITARQLAGRVAEIVDGIGTIHAYDTSNYERADIAARLGHIFRIRYDIYQWKFLVKFLNNFLAQLTPFLFYCIGGYLTIVGKLDVGQLVAVINAYKELPGPLKELIDWELVRQDVQVKYEQVVEQFDADNLIEPEIQALNAANGTMLNHPLSATNLVLEDDIGGRVLEHVSVKISPGETVAIIGTAASGGDRLAEALGRIIWPAGGKVTAGDDDLYALPESVTGRRISYASPDAYFFHGSLEDNLLYGVKHAPVEPAAYKGAASDQRKWDVLEAQRSGNPDFDLKGNWIDLETLHANGSAGLFGSMMAVLDIVELSDDVLQLALHSTLPADAEVAPAVAAEIVALRRDLREELNRRDMNNLVIPFEEDAYNTEAPVAENLFFGMMPDPKASTRAIVKTSYFRNIMRESGLGDALFKMGQGIAESTVELFKDLPPDHPFFEQLTYMRGDEIPTYQHLLQRLRHNATPSDEDRIALIRLSFFYVEPRHRFGVLDEALMRKIVEVRHQFHANLPPELQGYIERYDPNAYLTSGTLVDNIVFGKLNHRYSDAVPKLREIGGDLLRKRPELYRALMALGLESNVGAGGRRLNNLQRLKLSLARALIRRSDYYIFNRPLSGLDHHLQEHIVEAALAFLAKSGDNPAVVWVLSNTPLAKHFKRVLAFDGGTLVEDGAYDTIVESGTVYKQLIA</sequence>
<comment type="subcellular location">
    <subcellularLocation>
        <location evidence="1">Cell membrane</location>
        <topology evidence="1">Multi-pass membrane protein</topology>
    </subcellularLocation>
</comment>
<dbReference type="PROSITE" id="PS50929">
    <property type="entry name" value="ABC_TM1F"/>
    <property type="match status" value="1"/>
</dbReference>
<evidence type="ECO:0000259" key="6">
    <source>
        <dbReference type="PROSITE" id="PS50893"/>
    </source>
</evidence>
<dbReference type="CDD" id="cd07346">
    <property type="entry name" value="ABC_6TM_exporters"/>
    <property type="match status" value="1"/>
</dbReference>
<reference evidence="8" key="1">
    <citation type="submission" date="2021-07" db="EMBL/GenBank/DDBJ databases">
        <title>Shinella sp. nov., a novel member of the genus Shinella from water.</title>
        <authorList>
            <person name="Deng Y."/>
        </authorList>
    </citation>
    <scope>NUCLEOTIDE SEQUENCE</scope>
    <source>
        <strain evidence="8">CPCC 100929</strain>
    </source>
</reference>
<keyword evidence="2 5" id="KW-0812">Transmembrane</keyword>
<dbReference type="EMBL" id="WHSB02000008">
    <property type="protein sequence ID" value="MCQ4632605.1"/>
    <property type="molecule type" value="Genomic_DNA"/>
</dbReference>
<keyword evidence="3 5" id="KW-1133">Transmembrane helix</keyword>
<dbReference type="PANTHER" id="PTHR24221">
    <property type="entry name" value="ATP-BINDING CASSETTE SUB-FAMILY B"/>
    <property type="match status" value="1"/>
</dbReference>
<name>A0ABT1RBN3_9HYPH</name>
<organism evidence="8 9">
    <name type="scientific">Shinella lacus</name>
    <dbReference type="NCBI Taxonomy" id="2654216"/>
    <lineage>
        <taxon>Bacteria</taxon>
        <taxon>Pseudomonadati</taxon>
        <taxon>Pseudomonadota</taxon>
        <taxon>Alphaproteobacteria</taxon>
        <taxon>Hyphomicrobiales</taxon>
        <taxon>Rhizobiaceae</taxon>
        <taxon>Shinella</taxon>
    </lineage>
</organism>
<dbReference type="Gene3D" id="3.40.50.300">
    <property type="entry name" value="P-loop containing nucleotide triphosphate hydrolases"/>
    <property type="match status" value="2"/>
</dbReference>
<dbReference type="InterPro" id="IPR011527">
    <property type="entry name" value="ABC1_TM_dom"/>
</dbReference>
<dbReference type="Pfam" id="PF00664">
    <property type="entry name" value="ABC_membrane"/>
    <property type="match status" value="1"/>
</dbReference>
<evidence type="ECO:0000313" key="8">
    <source>
        <dbReference type="EMBL" id="MCQ4632605.1"/>
    </source>
</evidence>
<evidence type="ECO:0000256" key="5">
    <source>
        <dbReference type="SAM" id="Phobius"/>
    </source>
</evidence>
<dbReference type="InterPro" id="IPR036640">
    <property type="entry name" value="ABC1_TM_sf"/>
</dbReference>
<evidence type="ECO:0000313" key="9">
    <source>
        <dbReference type="Proteomes" id="UP000996601"/>
    </source>
</evidence>
<comment type="caution">
    <text evidence="8">The sequence shown here is derived from an EMBL/GenBank/DDBJ whole genome shotgun (WGS) entry which is preliminary data.</text>
</comment>
<evidence type="ECO:0000256" key="4">
    <source>
        <dbReference type="ARBA" id="ARBA00023136"/>
    </source>
</evidence>
<feature type="domain" description="ABC transporter" evidence="6">
    <location>
        <begin position="370"/>
        <end position="905"/>
    </location>
</feature>
<evidence type="ECO:0000256" key="2">
    <source>
        <dbReference type="ARBA" id="ARBA00022692"/>
    </source>
</evidence>
<protein>
    <submittedName>
        <fullName evidence="8">ABC transporter ATP-binding protein</fullName>
    </submittedName>
</protein>
<evidence type="ECO:0000256" key="3">
    <source>
        <dbReference type="ARBA" id="ARBA00022989"/>
    </source>
</evidence>
<evidence type="ECO:0000259" key="7">
    <source>
        <dbReference type="PROSITE" id="PS50929"/>
    </source>
</evidence>
<dbReference type="InterPro" id="IPR027417">
    <property type="entry name" value="P-loop_NTPase"/>
</dbReference>
<gene>
    <name evidence="8" type="ORF">GB927_021360</name>
</gene>
<feature type="domain" description="ABC transmembrane type-1" evidence="7">
    <location>
        <begin position="85"/>
        <end position="326"/>
    </location>
</feature>
<dbReference type="RefSeq" id="WP_256119232.1">
    <property type="nucleotide sequence ID" value="NZ_WHSB02000008.1"/>
</dbReference>